<evidence type="ECO:0000256" key="1">
    <source>
        <dbReference type="SAM" id="SignalP"/>
    </source>
</evidence>
<dbReference type="EMBL" id="SRLA01000002">
    <property type="protein sequence ID" value="TGE08165.1"/>
    <property type="molecule type" value="Genomic_DNA"/>
</dbReference>
<evidence type="ECO:0000313" key="2">
    <source>
        <dbReference type="EMBL" id="TGE08165.1"/>
    </source>
</evidence>
<dbReference type="RefSeq" id="WP_135433926.1">
    <property type="nucleotide sequence ID" value="NZ_SRLA01000002.1"/>
</dbReference>
<feature type="chain" id="PRO_5021261335" description="DUF4177 domain-containing protein" evidence="1">
    <location>
        <begin position="21"/>
        <end position="118"/>
    </location>
</feature>
<evidence type="ECO:0000313" key="3">
    <source>
        <dbReference type="Proteomes" id="UP000298337"/>
    </source>
</evidence>
<accession>A0A4Z0P883</accession>
<protein>
    <recommendedName>
        <fullName evidence="4">DUF4177 domain-containing protein</fullName>
    </recommendedName>
</protein>
<name>A0A4Z0P883_9BACT</name>
<organism evidence="2 3">
    <name type="scientific">Hymenobacter fodinae</name>
    <dbReference type="NCBI Taxonomy" id="2510796"/>
    <lineage>
        <taxon>Bacteria</taxon>
        <taxon>Pseudomonadati</taxon>
        <taxon>Bacteroidota</taxon>
        <taxon>Cytophagia</taxon>
        <taxon>Cytophagales</taxon>
        <taxon>Hymenobacteraceae</taxon>
        <taxon>Hymenobacter</taxon>
    </lineage>
</organism>
<keyword evidence="1" id="KW-0732">Signal</keyword>
<gene>
    <name evidence="2" type="ORF">EU556_10575</name>
</gene>
<comment type="caution">
    <text evidence="2">The sequence shown here is derived from an EMBL/GenBank/DDBJ whole genome shotgun (WGS) entry which is preliminary data.</text>
</comment>
<dbReference type="AlphaFoldDB" id="A0A4Z0P883"/>
<keyword evidence="3" id="KW-1185">Reference proteome</keyword>
<feature type="signal peptide" evidence="1">
    <location>
        <begin position="1"/>
        <end position="20"/>
    </location>
</feature>
<reference evidence="2 3" key="1">
    <citation type="submission" date="2019-04" db="EMBL/GenBank/DDBJ databases">
        <authorList>
            <person name="Feng G."/>
            <person name="Zhang J."/>
            <person name="Zhu H."/>
        </authorList>
    </citation>
    <scope>NUCLEOTIDE SEQUENCE [LARGE SCALE GENOMIC DNA]</scope>
    <source>
        <strain evidence="2 3">92R-1</strain>
    </source>
</reference>
<dbReference type="OrthoDB" id="5873496at2"/>
<sequence>MKTVVLTTMLCWGLLWGAQAQTVVAHSSTAKQTEEYCQVKARPKLNGRYVISIDYGQQQKLISENLFRDATGKAVEFNSAMDALNWLNTQGWEFVNAFVLVEDKDSVAYYVLRRRVAV</sequence>
<evidence type="ECO:0008006" key="4">
    <source>
        <dbReference type="Google" id="ProtNLM"/>
    </source>
</evidence>
<dbReference type="Proteomes" id="UP000298337">
    <property type="component" value="Unassembled WGS sequence"/>
</dbReference>
<proteinExistence type="predicted"/>